<name>A0A1H1SRG0_9CORY</name>
<gene>
    <name evidence="6" type="ORF">SAMN04488539_1803</name>
</gene>
<keyword evidence="7" id="KW-1185">Reference proteome</keyword>
<feature type="transmembrane region" description="Helical" evidence="5">
    <location>
        <begin position="63"/>
        <end position="84"/>
    </location>
</feature>
<keyword evidence="4 5" id="KW-0472">Membrane</keyword>
<evidence type="ECO:0000313" key="7">
    <source>
        <dbReference type="Proteomes" id="UP000182237"/>
    </source>
</evidence>
<feature type="transmembrane region" description="Helical" evidence="5">
    <location>
        <begin position="37"/>
        <end position="57"/>
    </location>
</feature>
<dbReference type="EMBL" id="LT629765">
    <property type="protein sequence ID" value="SDS50433.1"/>
    <property type="molecule type" value="Genomic_DNA"/>
</dbReference>
<evidence type="ECO:0000256" key="5">
    <source>
        <dbReference type="SAM" id="Phobius"/>
    </source>
</evidence>
<dbReference type="eggNOG" id="COG2116">
    <property type="taxonomic scope" value="Bacteria"/>
</dbReference>
<evidence type="ECO:0000256" key="1">
    <source>
        <dbReference type="ARBA" id="ARBA00004141"/>
    </source>
</evidence>
<proteinExistence type="predicted"/>
<dbReference type="GO" id="GO:0015499">
    <property type="term" value="F:formate transmembrane transporter activity"/>
    <property type="evidence" value="ECO:0007669"/>
    <property type="project" value="TreeGrafter"/>
</dbReference>
<dbReference type="Proteomes" id="UP000182237">
    <property type="component" value="Chromosome I"/>
</dbReference>
<accession>A0A1H1SRG0</accession>
<dbReference type="Pfam" id="PF01226">
    <property type="entry name" value="Form_Nir_trans"/>
    <property type="match status" value="1"/>
</dbReference>
<feature type="transmembrane region" description="Helical" evidence="5">
    <location>
        <begin position="187"/>
        <end position="218"/>
    </location>
</feature>
<evidence type="ECO:0000256" key="4">
    <source>
        <dbReference type="ARBA" id="ARBA00023136"/>
    </source>
</evidence>
<sequence length="267" mass="28892">MRRMSFAEKAPASIHNKLDLFGREPARFAARAVMAGLYLSIMTAFAASTATLVEAAAPEWGKYAFGAIFAATLYIIIVLQGELATGDMMFMTYGAVHRMNTVWRGLLIIVFVTAFNLVGAVIFSWLISTTTIAHDVSLNGGFLHDLLSDKLTKPSVTLFFEAILANIVVNIAFMVSTQAGKDYSAKLWGVILIIPAFAAMSYEHSIANFVLTSLGGFIIGPDAIEGFTVGNVLRNWGIVWLGNLVGGGLIMGGIYGWLNRTSTDYKD</sequence>
<dbReference type="Gene3D" id="1.20.1080.10">
    <property type="entry name" value="Glycerol uptake facilitator protein"/>
    <property type="match status" value="1"/>
</dbReference>
<dbReference type="PANTHER" id="PTHR30520">
    <property type="entry name" value="FORMATE TRANSPORTER-RELATED"/>
    <property type="match status" value="1"/>
</dbReference>
<dbReference type="PANTHER" id="PTHR30520:SF8">
    <property type="entry name" value="NITRITE TRANSPORTER NIRC"/>
    <property type="match status" value="1"/>
</dbReference>
<feature type="transmembrane region" description="Helical" evidence="5">
    <location>
        <begin position="105"/>
        <end position="127"/>
    </location>
</feature>
<dbReference type="InterPro" id="IPR023271">
    <property type="entry name" value="Aquaporin-like"/>
</dbReference>
<dbReference type="OrthoDB" id="9786493at2"/>
<feature type="transmembrane region" description="Helical" evidence="5">
    <location>
        <begin position="238"/>
        <end position="258"/>
    </location>
</feature>
<dbReference type="STRING" id="1203190.GCA_000312345_01116"/>
<keyword evidence="3 5" id="KW-1133">Transmembrane helix</keyword>
<dbReference type="AlphaFoldDB" id="A0A1H1SRG0"/>
<evidence type="ECO:0000313" key="6">
    <source>
        <dbReference type="EMBL" id="SDS50433.1"/>
    </source>
</evidence>
<reference evidence="6 7" key="1">
    <citation type="submission" date="2016-10" db="EMBL/GenBank/DDBJ databases">
        <authorList>
            <person name="de Groot N.N."/>
        </authorList>
    </citation>
    <scope>NUCLEOTIDE SEQUENCE [LARGE SCALE GENOMIC DNA]</scope>
    <source>
        <strain evidence="6 7">DSM 45434</strain>
    </source>
</reference>
<protein>
    <submittedName>
        <fullName evidence="6">Formate/nitrite transporter FocA, FNT family</fullName>
    </submittedName>
</protein>
<organism evidence="6 7">
    <name type="scientific">Corynebacterium timonense</name>
    <dbReference type="NCBI Taxonomy" id="441500"/>
    <lineage>
        <taxon>Bacteria</taxon>
        <taxon>Bacillati</taxon>
        <taxon>Actinomycetota</taxon>
        <taxon>Actinomycetes</taxon>
        <taxon>Mycobacteriales</taxon>
        <taxon>Corynebacteriaceae</taxon>
        <taxon>Corynebacterium</taxon>
    </lineage>
</organism>
<evidence type="ECO:0000256" key="3">
    <source>
        <dbReference type="ARBA" id="ARBA00022989"/>
    </source>
</evidence>
<comment type="subcellular location">
    <subcellularLocation>
        <location evidence="1">Membrane</location>
        <topology evidence="1">Multi-pass membrane protein</topology>
    </subcellularLocation>
</comment>
<dbReference type="GO" id="GO:0005886">
    <property type="term" value="C:plasma membrane"/>
    <property type="evidence" value="ECO:0007669"/>
    <property type="project" value="TreeGrafter"/>
</dbReference>
<evidence type="ECO:0000256" key="2">
    <source>
        <dbReference type="ARBA" id="ARBA00022692"/>
    </source>
</evidence>
<dbReference type="InterPro" id="IPR000292">
    <property type="entry name" value="For/NO2_transpt"/>
</dbReference>
<feature type="transmembrane region" description="Helical" evidence="5">
    <location>
        <begin position="156"/>
        <end position="175"/>
    </location>
</feature>
<keyword evidence="2 5" id="KW-0812">Transmembrane</keyword>